<dbReference type="InterPro" id="IPR050086">
    <property type="entry name" value="MetN_ABC_transporter-like"/>
</dbReference>
<protein>
    <submittedName>
        <fullName evidence="3">Phosphate-import ATP-binding protein PhnC</fullName>
        <ecNumber evidence="3">3.6.3.27</ecNumber>
    </submittedName>
</protein>
<evidence type="ECO:0000313" key="3">
    <source>
        <dbReference type="EMBL" id="CAA0097877.1"/>
    </source>
</evidence>
<keyword evidence="4" id="KW-1185">Reference proteome</keyword>
<accession>A0A5S9P3T2</accession>
<dbReference type="Gene3D" id="3.40.50.300">
    <property type="entry name" value="P-loop containing nucleotide triphosphate hydrolases"/>
    <property type="match status" value="1"/>
</dbReference>
<evidence type="ECO:0000256" key="1">
    <source>
        <dbReference type="ARBA" id="ARBA00022448"/>
    </source>
</evidence>
<name>A0A5S9P3T2_9HYPH</name>
<keyword evidence="3" id="KW-0067">ATP-binding</keyword>
<dbReference type="InterPro" id="IPR027417">
    <property type="entry name" value="P-loop_NTPase"/>
</dbReference>
<dbReference type="Pfam" id="PF00005">
    <property type="entry name" value="ABC_tran"/>
    <property type="match status" value="1"/>
</dbReference>
<organism evidence="3 4">
    <name type="scientific">Starkeya nomas</name>
    <dbReference type="NCBI Taxonomy" id="2666134"/>
    <lineage>
        <taxon>Bacteria</taxon>
        <taxon>Pseudomonadati</taxon>
        <taxon>Pseudomonadota</taxon>
        <taxon>Alphaproteobacteria</taxon>
        <taxon>Hyphomicrobiales</taxon>
        <taxon>Xanthobacteraceae</taxon>
        <taxon>Starkeya</taxon>
    </lineage>
</organism>
<dbReference type="EC" id="3.6.3.27" evidence="3"/>
<keyword evidence="3" id="KW-0547">Nucleotide-binding</keyword>
<dbReference type="Proteomes" id="UP000433050">
    <property type="component" value="Unassembled WGS sequence"/>
</dbReference>
<dbReference type="SUPFAM" id="SSF52540">
    <property type="entry name" value="P-loop containing nucleoside triphosphate hydrolases"/>
    <property type="match status" value="1"/>
</dbReference>
<evidence type="ECO:0000259" key="2">
    <source>
        <dbReference type="Pfam" id="PF00005"/>
    </source>
</evidence>
<dbReference type="InterPro" id="IPR003439">
    <property type="entry name" value="ABC_transporter-like_ATP-bd"/>
</dbReference>
<dbReference type="EMBL" id="CACSAS010000001">
    <property type="protein sequence ID" value="CAA0097877.1"/>
    <property type="molecule type" value="Genomic_DNA"/>
</dbReference>
<proteinExistence type="predicted"/>
<gene>
    <name evidence="3" type="primary">phnC_2</name>
    <name evidence="3" type="ORF">STARVERO_02206</name>
</gene>
<feature type="domain" description="ABC transporter" evidence="2">
    <location>
        <begin position="3"/>
        <end position="47"/>
    </location>
</feature>
<keyword evidence="1" id="KW-0813">Transport</keyword>
<evidence type="ECO:0000313" key="4">
    <source>
        <dbReference type="Proteomes" id="UP000433050"/>
    </source>
</evidence>
<dbReference type="PANTHER" id="PTHR43166">
    <property type="entry name" value="AMINO ACID IMPORT ATP-BINDING PROTEIN"/>
    <property type="match status" value="1"/>
</dbReference>
<dbReference type="GO" id="GO:0005524">
    <property type="term" value="F:ATP binding"/>
    <property type="evidence" value="ECO:0007669"/>
    <property type="project" value="UniProtKB-KW"/>
</dbReference>
<dbReference type="RefSeq" id="WP_280178120.1">
    <property type="nucleotide sequence ID" value="NZ_CACSAS010000001.1"/>
</dbReference>
<keyword evidence="3" id="KW-0378">Hydrolase</keyword>
<sequence>MQVLAEVRLADKAGARADQLSGGQAQRVAIARALIRRPRLLIADEPAASLDPAVGRDIMRIFSDLAGEHGITLVYTTHDMQHALDYSDRIVALKGGKVHFDRPTARVSHREMDGVFHG</sequence>
<dbReference type="GO" id="GO:0016887">
    <property type="term" value="F:ATP hydrolysis activity"/>
    <property type="evidence" value="ECO:0007669"/>
    <property type="project" value="InterPro"/>
</dbReference>
<reference evidence="3 4" key="1">
    <citation type="submission" date="2019-12" db="EMBL/GenBank/DDBJ databases">
        <authorList>
            <person name="Reyes-Prieto M."/>
        </authorList>
    </citation>
    <scope>NUCLEOTIDE SEQUENCE [LARGE SCALE GENOMIC DNA]</scope>
    <source>
        <strain evidence="3">HF14-78462</strain>
    </source>
</reference>
<dbReference type="AlphaFoldDB" id="A0A5S9P3T2"/>